<dbReference type="EMBL" id="OZ034821">
    <property type="protein sequence ID" value="CAL1409345.1"/>
    <property type="molecule type" value="Genomic_DNA"/>
</dbReference>
<proteinExistence type="predicted"/>
<dbReference type="Proteomes" id="UP001497516">
    <property type="component" value="Chromosome 8"/>
</dbReference>
<evidence type="ECO:0000313" key="1">
    <source>
        <dbReference type="EMBL" id="CAL1409345.1"/>
    </source>
</evidence>
<evidence type="ECO:0000313" key="2">
    <source>
        <dbReference type="Proteomes" id="UP001497516"/>
    </source>
</evidence>
<dbReference type="AlphaFoldDB" id="A0AAV2GIG8"/>
<name>A0AAV2GIG8_9ROSI</name>
<protein>
    <submittedName>
        <fullName evidence="1">Uncharacterized protein</fullName>
    </submittedName>
</protein>
<reference evidence="1 2" key="1">
    <citation type="submission" date="2024-04" db="EMBL/GenBank/DDBJ databases">
        <authorList>
            <person name="Fracassetti M."/>
        </authorList>
    </citation>
    <scope>NUCLEOTIDE SEQUENCE [LARGE SCALE GENOMIC DNA]</scope>
</reference>
<sequence>MFQIQEPKSSRKINSSIRFGVRVDSVRCESNRFPPLATALFLCTAVLQAHKEEGSGGLGRTTDPAFRGSLVRLPWRCGGGWIMTLLQGGRVDNDGEICVHKSGG</sequence>
<organism evidence="1 2">
    <name type="scientific">Linum trigynum</name>
    <dbReference type="NCBI Taxonomy" id="586398"/>
    <lineage>
        <taxon>Eukaryota</taxon>
        <taxon>Viridiplantae</taxon>
        <taxon>Streptophyta</taxon>
        <taxon>Embryophyta</taxon>
        <taxon>Tracheophyta</taxon>
        <taxon>Spermatophyta</taxon>
        <taxon>Magnoliopsida</taxon>
        <taxon>eudicotyledons</taxon>
        <taxon>Gunneridae</taxon>
        <taxon>Pentapetalae</taxon>
        <taxon>rosids</taxon>
        <taxon>fabids</taxon>
        <taxon>Malpighiales</taxon>
        <taxon>Linaceae</taxon>
        <taxon>Linum</taxon>
    </lineage>
</organism>
<keyword evidence="2" id="KW-1185">Reference proteome</keyword>
<gene>
    <name evidence="1" type="ORF">LTRI10_LOCUS48849</name>
</gene>
<accession>A0AAV2GIG8</accession>